<name>A0A1M7STA9_9BACT</name>
<dbReference type="PANTHER" id="PTHR43090:SF2">
    <property type="entry name" value="1-(5-PHOSPHORIBOSYL)-5-[(5-PHOSPHORIBOSYLAMINO)METHYLIDENEAMINO] IMIDAZOLE-4-CARBOXAMIDE ISOMERASE"/>
    <property type="match status" value="1"/>
</dbReference>
<comment type="catalytic activity">
    <reaction evidence="1 9 11">
        <text>1-(5-phospho-beta-D-ribosyl)-5-[(5-phospho-beta-D-ribosylamino)methylideneamino]imidazole-4-carboxamide = 5-[(5-phospho-1-deoxy-D-ribulos-1-ylimino)methylamino]-1-(5-phospho-beta-D-ribosyl)imidazole-4-carboxamide</text>
        <dbReference type="Rhea" id="RHEA:15469"/>
        <dbReference type="ChEBI" id="CHEBI:58435"/>
        <dbReference type="ChEBI" id="CHEBI:58525"/>
        <dbReference type="EC" id="5.3.1.16"/>
    </reaction>
</comment>
<evidence type="ECO:0000256" key="7">
    <source>
        <dbReference type="ARBA" id="ARBA00023102"/>
    </source>
</evidence>
<dbReference type="NCBIfam" id="TIGR00007">
    <property type="entry name" value="1-(5-phosphoribosyl)-5-[(5-phosphoribosylamino)methylideneamino]imidazole-4-carboxamide isomerase"/>
    <property type="match status" value="1"/>
</dbReference>
<dbReference type="InterPro" id="IPR006062">
    <property type="entry name" value="His_biosynth"/>
</dbReference>
<evidence type="ECO:0000256" key="11">
    <source>
        <dbReference type="RuleBase" id="RU003658"/>
    </source>
</evidence>
<dbReference type="Pfam" id="PF00977">
    <property type="entry name" value="His_biosynth"/>
    <property type="match status" value="1"/>
</dbReference>
<dbReference type="CDD" id="cd04732">
    <property type="entry name" value="HisA"/>
    <property type="match status" value="1"/>
</dbReference>
<evidence type="ECO:0000256" key="3">
    <source>
        <dbReference type="ARBA" id="ARBA00005133"/>
    </source>
</evidence>
<dbReference type="OrthoDB" id="9807749at2"/>
<dbReference type="GO" id="GO:0003949">
    <property type="term" value="F:1-(5-phosphoribosyl)-5-[(5-phosphoribosylamino)methylideneamino]imidazole-4-carboxamide isomerase activity"/>
    <property type="evidence" value="ECO:0007669"/>
    <property type="project" value="UniProtKB-UniRule"/>
</dbReference>
<feature type="active site" description="Proton acceptor" evidence="9">
    <location>
        <position position="8"/>
    </location>
</feature>
<dbReference type="GO" id="GO:0000105">
    <property type="term" value="P:L-histidine biosynthetic process"/>
    <property type="evidence" value="ECO:0007669"/>
    <property type="project" value="UniProtKB-UniRule"/>
</dbReference>
<dbReference type="Proteomes" id="UP000186469">
    <property type="component" value="Unassembled WGS sequence"/>
</dbReference>
<reference evidence="12 13" key="1">
    <citation type="submission" date="2016-12" db="EMBL/GenBank/DDBJ databases">
        <authorList>
            <person name="Song W.-J."/>
            <person name="Kurnit D.M."/>
        </authorList>
    </citation>
    <scope>NUCLEOTIDE SEQUENCE [LARGE SCALE GENOMIC DNA]</scope>
    <source>
        <strain evidence="12 13">DSM 11393</strain>
    </source>
</reference>
<sequence length="244" mass="25929">MIIFPAIDLQNGKAVRLKKGVATDSTVFSDDPVQTAKEWVSQGAKWLHIVDLDGAFSGEPVNLGLVKKIVNAISIPVQLGGGIRDLKTAKAYLDAGVNRLIIGTVALENPELFSELCKTFPGRIGVSLDCSNGELKTKGWVGATGLTVEKTLPALLAQGASFVIYTDIERDGMQTGVNLTAMQNLLNICNVPVIAAGGVASLEDIKRLYPLSKNTSFSGAISGRAIYEGTLNLKEAQSWIDAQN</sequence>
<evidence type="ECO:0000313" key="13">
    <source>
        <dbReference type="Proteomes" id="UP000186469"/>
    </source>
</evidence>
<protein>
    <recommendedName>
        <fullName evidence="9 11">1-(5-phosphoribosyl)-5-[(5-phosphoribosylamino)methylideneamino] imidazole-4-carboxamide isomerase</fullName>
        <ecNumber evidence="9 11">5.3.1.16</ecNumber>
    </recommendedName>
    <alternativeName>
        <fullName evidence="9">Phosphoribosylformimino-5-aminoimidazole carboxamide ribotide isomerase</fullName>
    </alternativeName>
</protein>
<evidence type="ECO:0000256" key="1">
    <source>
        <dbReference type="ARBA" id="ARBA00000901"/>
    </source>
</evidence>
<dbReference type="InterPro" id="IPR011060">
    <property type="entry name" value="RibuloseP-bd_barrel"/>
</dbReference>
<gene>
    <name evidence="9" type="primary">hisA</name>
    <name evidence="12" type="ORF">SAMN02745728_01253</name>
</gene>
<evidence type="ECO:0000256" key="8">
    <source>
        <dbReference type="ARBA" id="ARBA00023235"/>
    </source>
</evidence>
<evidence type="ECO:0000313" key="12">
    <source>
        <dbReference type="EMBL" id="SHN61709.1"/>
    </source>
</evidence>
<dbReference type="InterPro" id="IPR013785">
    <property type="entry name" value="Aldolase_TIM"/>
</dbReference>
<comment type="pathway">
    <text evidence="3 9 11">Amino-acid biosynthesis; L-histidine biosynthesis; L-histidine from 5-phospho-alpha-D-ribose 1-diphosphate: step 4/9.</text>
</comment>
<feature type="active site" description="Proton donor" evidence="9">
    <location>
        <position position="129"/>
    </location>
</feature>
<proteinExistence type="inferred from homology"/>
<keyword evidence="13" id="KW-1185">Reference proteome</keyword>
<keyword evidence="7 9" id="KW-0368">Histidine biosynthesis</keyword>
<keyword evidence="5 9" id="KW-0963">Cytoplasm</keyword>
<dbReference type="Gene3D" id="3.20.20.70">
    <property type="entry name" value="Aldolase class I"/>
    <property type="match status" value="1"/>
</dbReference>
<keyword evidence="6 9" id="KW-0028">Amino-acid biosynthesis</keyword>
<dbReference type="UniPathway" id="UPA00031">
    <property type="reaction ID" value="UER00009"/>
</dbReference>
<evidence type="ECO:0000256" key="2">
    <source>
        <dbReference type="ARBA" id="ARBA00004496"/>
    </source>
</evidence>
<accession>A0A1M7STA9</accession>
<dbReference type="InterPro" id="IPR044524">
    <property type="entry name" value="Isoase_HisA-like"/>
</dbReference>
<dbReference type="RefSeq" id="WP_072696928.1">
    <property type="nucleotide sequence ID" value="NZ_FRDI01000004.1"/>
</dbReference>
<dbReference type="AlphaFoldDB" id="A0A1M7STA9"/>
<comment type="subcellular location">
    <subcellularLocation>
        <location evidence="2 9 11">Cytoplasm</location>
    </subcellularLocation>
</comment>
<dbReference type="InterPro" id="IPR006063">
    <property type="entry name" value="HisA_bact_arch"/>
</dbReference>
<dbReference type="SUPFAM" id="SSF51366">
    <property type="entry name" value="Ribulose-phoshate binding barrel"/>
    <property type="match status" value="1"/>
</dbReference>
<evidence type="ECO:0000256" key="10">
    <source>
        <dbReference type="RuleBase" id="RU003657"/>
    </source>
</evidence>
<evidence type="ECO:0000256" key="9">
    <source>
        <dbReference type="HAMAP-Rule" id="MF_01014"/>
    </source>
</evidence>
<dbReference type="GO" id="GO:0000162">
    <property type="term" value="P:L-tryptophan biosynthetic process"/>
    <property type="evidence" value="ECO:0007669"/>
    <property type="project" value="TreeGrafter"/>
</dbReference>
<dbReference type="PANTHER" id="PTHR43090">
    <property type="entry name" value="1-(5-PHOSPHORIBOSYL)-5-[(5-PHOSPHORIBOSYLAMINO)METHYLIDENEAMINO] IMIDAZOLE-4-CARBOXAMIDE ISOMERASE"/>
    <property type="match status" value="1"/>
</dbReference>
<dbReference type="EMBL" id="FRDI01000004">
    <property type="protein sequence ID" value="SHN61709.1"/>
    <property type="molecule type" value="Genomic_DNA"/>
</dbReference>
<evidence type="ECO:0000256" key="6">
    <source>
        <dbReference type="ARBA" id="ARBA00022605"/>
    </source>
</evidence>
<organism evidence="12 13">
    <name type="scientific">Desulfovibrio litoralis DSM 11393</name>
    <dbReference type="NCBI Taxonomy" id="1121455"/>
    <lineage>
        <taxon>Bacteria</taxon>
        <taxon>Pseudomonadati</taxon>
        <taxon>Thermodesulfobacteriota</taxon>
        <taxon>Desulfovibrionia</taxon>
        <taxon>Desulfovibrionales</taxon>
        <taxon>Desulfovibrionaceae</taxon>
        <taxon>Desulfovibrio</taxon>
    </lineage>
</organism>
<dbReference type="EC" id="5.3.1.16" evidence="9 11"/>
<dbReference type="HAMAP" id="MF_01014">
    <property type="entry name" value="HisA"/>
    <property type="match status" value="1"/>
</dbReference>
<dbReference type="InterPro" id="IPR023016">
    <property type="entry name" value="HisA/PriA"/>
</dbReference>
<dbReference type="GO" id="GO:0005737">
    <property type="term" value="C:cytoplasm"/>
    <property type="evidence" value="ECO:0007669"/>
    <property type="project" value="UniProtKB-SubCell"/>
</dbReference>
<keyword evidence="8 9" id="KW-0413">Isomerase</keyword>
<dbReference type="STRING" id="1121455.SAMN02745728_01253"/>
<evidence type="ECO:0000256" key="5">
    <source>
        <dbReference type="ARBA" id="ARBA00022490"/>
    </source>
</evidence>
<dbReference type="FunFam" id="3.20.20.70:FF:000009">
    <property type="entry name" value="1-(5-phosphoribosyl)-5-[(5-phosphoribosylamino)methylideneamino] imidazole-4-carboxamide isomerase"/>
    <property type="match status" value="1"/>
</dbReference>
<comment type="similarity">
    <text evidence="4 9 10">Belongs to the HisA/HisF family.</text>
</comment>
<evidence type="ECO:0000256" key="4">
    <source>
        <dbReference type="ARBA" id="ARBA00009667"/>
    </source>
</evidence>